<comment type="pathway">
    <text evidence="3">Amino-acid degradation; L-valine degradation.</text>
</comment>
<dbReference type="Pfam" id="PF16113">
    <property type="entry name" value="ECH_2"/>
    <property type="match status" value="1"/>
</dbReference>
<dbReference type="CDD" id="cd06558">
    <property type="entry name" value="crotonase-like"/>
    <property type="match status" value="1"/>
</dbReference>
<dbReference type="SUPFAM" id="SSF52096">
    <property type="entry name" value="ClpP/crotonase"/>
    <property type="match status" value="1"/>
</dbReference>
<dbReference type="Proteomes" id="UP001151699">
    <property type="component" value="Chromosome X"/>
</dbReference>
<evidence type="ECO:0000313" key="14">
    <source>
        <dbReference type="Proteomes" id="UP001151699"/>
    </source>
</evidence>
<dbReference type="PANTHER" id="PTHR43176:SF3">
    <property type="entry name" value="3-HYDROXYISOBUTYRYL-COA HYDROLASE, MITOCHONDRIAL"/>
    <property type="match status" value="1"/>
</dbReference>
<keyword evidence="9" id="KW-0496">Mitochondrion</keyword>
<dbReference type="PANTHER" id="PTHR43176">
    <property type="entry name" value="3-HYDROXYISOBUTYRYL-COA HYDROLASE-RELATED"/>
    <property type="match status" value="1"/>
</dbReference>
<proteinExistence type="inferred from homology"/>
<dbReference type="InterPro" id="IPR029045">
    <property type="entry name" value="ClpP/crotonase-like_dom_sf"/>
</dbReference>
<reference evidence="13" key="1">
    <citation type="submission" date="2022-07" db="EMBL/GenBank/DDBJ databases">
        <authorList>
            <person name="Trinca V."/>
            <person name="Uliana J.V.C."/>
            <person name="Torres T.T."/>
            <person name="Ward R.J."/>
            <person name="Monesi N."/>
        </authorList>
    </citation>
    <scope>NUCLEOTIDE SEQUENCE</scope>
    <source>
        <strain evidence="13">HSMRA1968</strain>
        <tissue evidence="13">Whole embryos</tissue>
    </source>
</reference>
<feature type="domain" description="Enoyl-CoA hydratase/isomerase" evidence="12">
    <location>
        <begin position="37"/>
        <end position="355"/>
    </location>
</feature>
<comment type="similarity">
    <text evidence="4">Belongs to the enoyl-CoA hydratase/isomerase family.</text>
</comment>
<evidence type="ECO:0000256" key="6">
    <source>
        <dbReference type="ARBA" id="ARBA00016714"/>
    </source>
</evidence>
<accession>A0A9Q0MWZ7</accession>
<comment type="caution">
    <text evidence="13">The sequence shown here is derived from an EMBL/GenBank/DDBJ whole genome shotgun (WGS) entry which is preliminary data.</text>
</comment>
<evidence type="ECO:0000256" key="8">
    <source>
        <dbReference type="ARBA" id="ARBA00022801"/>
    </source>
</evidence>
<evidence type="ECO:0000256" key="5">
    <source>
        <dbReference type="ARBA" id="ARBA00011915"/>
    </source>
</evidence>
<evidence type="ECO:0000256" key="2">
    <source>
        <dbReference type="ARBA" id="ARBA00004173"/>
    </source>
</evidence>
<dbReference type="InterPro" id="IPR045004">
    <property type="entry name" value="ECH_dom"/>
</dbReference>
<dbReference type="NCBIfam" id="NF004127">
    <property type="entry name" value="PRK05617.1"/>
    <property type="match status" value="1"/>
</dbReference>
<evidence type="ECO:0000256" key="4">
    <source>
        <dbReference type="ARBA" id="ARBA00005254"/>
    </source>
</evidence>
<keyword evidence="14" id="KW-1185">Reference proteome</keyword>
<dbReference type="GO" id="GO:0005739">
    <property type="term" value="C:mitochondrion"/>
    <property type="evidence" value="ECO:0007669"/>
    <property type="project" value="UniProtKB-SubCell"/>
</dbReference>
<name>A0A9Q0MWZ7_9DIPT</name>
<evidence type="ECO:0000259" key="12">
    <source>
        <dbReference type="Pfam" id="PF16113"/>
    </source>
</evidence>
<protein>
    <recommendedName>
        <fullName evidence="6">3-hydroxyisobutyryl-CoA hydrolase, mitochondrial</fullName>
        <ecNumber evidence="5">3.1.2.4</ecNumber>
    </recommendedName>
    <alternativeName>
        <fullName evidence="11">3-hydroxyisobutyryl-coenzyme A hydrolase</fullName>
    </alternativeName>
</protein>
<organism evidence="13 14">
    <name type="scientific">Pseudolycoriella hygida</name>
    <dbReference type="NCBI Taxonomy" id="35572"/>
    <lineage>
        <taxon>Eukaryota</taxon>
        <taxon>Metazoa</taxon>
        <taxon>Ecdysozoa</taxon>
        <taxon>Arthropoda</taxon>
        <taxon>Hexapoda</taxon>
        <taxon>Insecta</taxon>
        <taxon>Pterygota</taxon>
        <taxon>Neoptera</taxon>
        <taxon>Endopterygota</taxon>
        <taxon>Diptera</taxon>
        <taxon>Nematocera</taxon>
        <taxon>Sciaroidea</taxon>
        <taxon>Sciaridae</taxon>
        <taxon>Pseudolycoriella</taxon>
    </lineage>
</organism>
<keyword evidence="8 13" id="KW-0378">Hydrolase</keyword>
<evidence type="ECO:0000256" key="7">
    <source>
        <dbReference type="ARBA" id="ARBA00022456"/>
    </source>
</evidence>
<dbReference type="FunFam" id="3.90.226.10:FF:000026">
    <property type="entry name" value="3-hydroxyisobutyryl-CoA hydrolase, mitochondrial"/>
    <property type="match status" value="1"/>
</dbReference>
<comment type="subcellular location">
    <subcellularLocation>
        <location evidence="2">Mitochondrion</location>
    </subcellularLocation>
</comment>
<dbReference type="GO" id="GO:0003860">
    <property type="term" value="F:3-hydroxyisobutyryl-CoA hydrolase activity"/>
    <property type="evidence" value="ECO:0007669"/>
    <property type="project" value="UniProtKB-EC"/>
</dbReference>
<dbReference type="OrthoDB" id="1737613at2759"/>
<dbReference type="EC" id="3.1.2.4" evidence="5"/>
<evidence type="ECO:0000313" key="13">
    <source>
        <dbReference type="EMBL" id="KAJ6638724.1"/>
    </source>
</evidence>
<dbReference type="AlphaFoldDB" id="A0A9Q0MWZ7"/>
<evidence type="ECO:0000256" key="3">
    <source>
        <dbReference type="ARBA" id="ARBA00005109"/>
    </source>
</evidence>
<dbReference type="EMBL" id="WJQU01000003">
    <property type="protein sequence ID" value="KAJ6638724.1"/>
    <property type="molecule type" value="Genomic_DNA"/>
</dbReference>
<sequence>MLLSRQSNIHAFTVIRNCVRSMASDATVLVEERGRAGIVTLNRTKALNALNTEMVRNIYAALLQFERDKSLVIIKGAGGKAFCAGGDVRSLVEKDLSYGEDFFRSEYTLNHLIGTYTIPYIAIIDGITLGGGVGISVHGKYRIATEKTVFAMPETAIGLFPDVGGSYFLPRLDGKLGNFFGLTGFRLKGKDVLKGGIATHYCESSKLPSLENELVGASGFAEVEATLSKYSIQDDSEFVLAKNMNQINKCFGSSTVEEIVANLEKDGSEWAQKTKEALSKASPTALKVTLKAISFGSKLSLADSLRMEFRLGNNHLRDSDFHEGVRALLIDKTNQPKWKPPTLEEVTDSRVSSFFEQVSGVEDLDLYERF</sequence>
<dbReference type="InterPro" id="IPR032259">
    <property type="entry name" value="HIBYL-CoA-H"/>
</dbReference>
<evidence type="ECO:0000256" key="11">
    <source>
        <dbReference type="ARBA" id="ARBA00031181"/>
    </source>
</evidence>
<evidence type="ECO:0000256" key="10">
    <source>
        <dbReference type="ARBA" id="ARBA00024871"/>
    </source>
</evidence>
<dbReference type="GO" id="GO:0006574">
    <property type="term" value="P:L-valine catabolic process"/>
    <property type="evidence" value="ECO:0007669"/>
    <property type="project" value="TreeGrafter"/>
</dbReference>
<comment type="catalytic activity">
    <reaction evidence="1">
        <text>3-hydroxy-2-methylpropanoyl-CoA + H2O = 3-hydroxy-2-methylpropanoate + CoA + H(+)</text>
        <dbReference type="Rhea" id="RHEA:20888"/>
        <dbReference type="ChEBI" id="CHEBI:11805"/>
        <dbReference type="ChEBI" id="CHEBI:15377"/>
        <dbReference type="ChEBI" id="CHEBI:15378"/>
        <dbReference type="ChEBI" id="CHEBI:57287"/>
        <dbReference type="ChEBI" id="CHEBI:57340"/>
        <dbReference type="EC" id="3.1.2.4"/>
    </reaction>
</comment>
<evidence type="ECO:0000256" key="9">
    <source>
        <dbReference type="ARBA" id="ARBA00023128"/>
    </source>
</evidence>
<keyword evidence="7" id="KW-0101">Branched-chain amino acid catabolism</keyword>
<comment type="function">
    <text evidence="10">Hydrolyzes 3-hydroxyisobutyryl-CoA (HIBYL-CoA), a saline catabolite. Has high activity toward isobutyryl-CoA. Could be an isobutyryl-CoA dehydrogenase that functions in valine catabolism. Also hydrolyzes 3-hydroxypropanoyl-CoA.</text>
</comment>
<evidence type="ECO:0000256" key="1">
    <source>
        <dbReference type="ARBA" id="ARBA00001709"/>
    </source>
</evidence>
<dbReference type="Gene3D" id="3.90.226.10">
    <property type="entry name" value="2-enoyl-CoA Hydratase, Chain A, domain 1"/>
    <property type="match status" value="1"/>
</dbReference>
<gene>
    <name evidence="13" type="primary">HIBCH</name>
    <name evidence="13" type="ORF">Bhyg_11461</name>
</gene>